<dbReference type="Proteomes" id="UP000189796">
    <property type="component" value="Chromosome I"/>
</dbReference>
<sequence length="64" mass="7134">MQAIEITDPIEARRCRYAQYRGQKATVMLKGLPVTGMVRSVMEVKSSKPTRWTVTVVPKQGIAA</sequence>
<dbReference type="EMBL" id="LT670817">
    <property type="protein sequence ID" value="SHG81157.1"/>
    <property type="molecule type" value="Genomic_DNA"/>
</dbReference>
<proteinExistence type="predicted"/>
<evidence type="ECO:0000313" key="2">
    <source>
        <dbReference type="Proteomes" id="UP000189796"/>
    </source>
</evidence>
<reference evidence="1 2" key="1">
    <citation type="submission" date="2016-11" db="EMBL/GenBank/DDBJ databases">
        <authorList>
            <person name="Jaros S."/>
            <person name="Januszkiewicz K."/>
            <person name="Wedrychowicz H."/>
        </authorList>
    </citation>
    <scope>NUCLEOTIDE SEQUENCE [LARGE SCALE GENOMIC DNA]</scope>
    <source>
        <strain evidence="1 2">GAS138</strain>
    </source>
</reference>
<gene>
    <name evidence="1" type="ORF">SAMN05443248_2738</name>
</gene>
<accession>A0A1M5MVE8</accession>
<protein>
    <submittedName>
        <fullName evidence="1">Uncharacterized protein</fullName>
    </submittedName>
</protein>
<dbReference type="AlphaFoldDB" id="A0A1M5MVE8"/>
<name>A0A1M5MVE8_9BRAD</name>
<evidence type="ECO:0000313" key="1">
    <source>
        <dbReference type="EMBL" id="SHG81157.1"/>
    </source>
</evidence>
<organism evidence="1 2">
    <name type="scientific">Bradyrhizobium erythrophlei</name>
    <dbReference type="NCBI Taxonomy" id="1437360"/>
    <lineage>
        <taxon>Bacteria</taxon>
        <taxon>Pseudomonadati</taxon>
        <taxon>Pseudomonadota</taxon>
        <taxon>Alphaproteobacteria</taxon>
        <taxon>Hyphomicrobiales</taxon>
        <taxon>Nitrobacteraceae</taxon>
        <taxon>Bradyrhizobium</taxon>
    </lineage>
</organism>